<comment type="function">
    <text evidence="6">The electron transfer flavoprotein serves as a specific electron acceptor for other dehydrogenases. It transfers the electrons to the main respiratory chain via ETF-ubiquinone oxidoreductase (ETF dehydrogenase).</text>
</comment>
<comment type="similarity">
    <text evidence="1">Belongs to the ETF beta-subunit/FixA family.</text>
</comment>
<evidence type="ECO:0000259" key="9">
    <source>
        <dbReference type="SMART" id="SM00893"/>
    </source>
</evidence>
<dbReference type="Pfam" id="PF01012">
    <property type="entry name" value="ETF"/>
    <property type="match status" value="1"/>
</dbReference>
<dbReference type="Proteomes" id="UP000184196">
    <property type="component" value="Unassembled WGS sequence"/>
</dbReference>
<dbReference type="CDD" id="cd01714">
    <property type="entry name" value="ETF_beta"/>
    <property type="match status" value="1"/>
</dbReference>
<evidence type="ECO:0000256" key="2">
    <source>
        <dbReference type="ARBA" id="ARBA00011355"/>
    </source>
</evidence>
<dbReference type="InterPro" id="IPR014729">
    <property type="entry name" value="Rossmann-like_a/b/a_fold"/>
</dbReference>
<dbReference type="RefSeq" id="WP_073163083.1">
    <property type="nucleotide sequence ID" value="NZ_FQUW01000007.1"/>
</dbReference>
<comment type="subunit">
    <text evidence="2">Heterodimer of an alpha and a beta subunit.</text>
</comment>
<evidence type="ECO:0000256" key="1">
    <source>
        <dbReference type="ARBA" id="ARBA00007557"/>
    </source>
</evidence>
<dbReference type="SMART" id="SM00893">
    <property type="entry name" value="ETF"/>
    <property type="match status" value="1"/>
</dbReference>
<dbReference type="PANTHER" id="PTHR21294">
    <property type="entry name" value="ELECTRON TRANSFER FLAVOPROTEIN BETA-SUBUNIT"/>
    <property type="match status" value="1"/>
</dbReference>
<evidence type="ECO:0000256" key="4">
    <source>
        <dbReference type="ARBA" id="ARBA00022448"/>
    </source>
</evidence>
<evidence type="ECO:0000256" key="8">
    <source>
        <dbReference type="ARBA" id="ARBA00049933"/>
    </source>
</evidence>
<dbReference type="GO" id="GO:0009055">
    <property type="term" value="F:electron transfer activity"/>
    <property type="evidence" value="ECO:0007669"/>
    <property type="project" value="InterPro"/>
</dbReference>
<dbReference type="PANTHER" id="PTHR21294:SF8">
    <property type="entry name" value="ELECTRON TRANSFER FLAVOPROTEIN SUBUNIT BETA"/>
    <property type="match status" value="1"/>
</dbReference>
<sequence length="256" mass="27716">MKVVVFTKQTFDTEAKITLDDQGKINPEGVSLIINPYDEFAVEEALRIKEKTKGEVTVVSMGGPKAQDVLRQALAMGADRAVLITPELEEMDEYTTATILARAVSRMEYDLILGGWRAIDDGSAQVAGRVAEILGLPVVNMVIKLEIDGGRALATREIEGGSEVVEVPLPAVITAQKGLNEPRYPTMKGIMQAKKKPMEKLALSDLGLTAEEVVPKVRALKYFLPSPRAQGKIVPGEPAEAAAALVRLLREEAKVI</sequence>
<dbReference type="OrthoDB" id="9804960at2"/>
<dbReference type="Gene3D" id="3.40.50.620">
    <property type="entry name" value="HUPs"/>
    <property type="match status" value="1"/>
</dbReference>
<dbReference type="PROSITE" id="PS01065">
    <property type="entry name" value="ETF_BETA"/>
    <property type="match status" value="1"/>
</dbReference>
<dbReference type="InterPro" id="IPR033948">
    <property type="entry name" value="ETF_beta_N"/>
</dbReference>
<evidence type="ECO:0000313" key="11">
    <source>
        <dbReference type="Proteomes" id="UP000184196"/>
    </source>
</evidence>
<keyword evidence="5" id="KW-0249">Electron transport</keyword>
<dbReference type="InterPro" id="IPR012255">
    <property type="entry name" value="ETF_b"/>
</dbReference>
<evidence type="ECO:0000256" key="7">
    <source>
        <dbReference type="ARBA" id="ARBA00042002"/>
    </source>
</evidence>
<evidence type="ECO:0000256" key="5">
    <source>
        <dbReference type="ARBA" id="ARBA00022982"/>
    </source>
</evidence>
<evidence type="ECO:0000256" key="6">
    <source>
        <dbReference type="ARBA" id="ARBA00025649"/>
    </source>
</evidence>
<evidence type="ECO:0000256" key="3">
    <source>
        <dbReference type="ARBA" id="ARBA00016797"/>
    </source>
</evidence>
<dbReference type="AlphaFoldDB" id="A0A1M4UXE2"/>
<dbReference type="PIRSF" id="PIRSF000090">
    <property type="entry name" value="Beta-ETF"/>
    <property type="match status" value="1"/>
</dbReference>
<dbReference type="GO" id="GO:0005829">
    <property type="term" value="C:cytosol"/>
    <property type="evidence" value="ECO:0007669"/>
    <property type="project" value="TreeGrafter"/>
</dbReference>
<proteinExistence type="inferred from homology"/>
<dbReference type="InterPro" id="IPR014730">
    <property type="entry name" value="ETF_a/b_N"/>
</dbReference>
<comment type="cofactor">
    <cofactor evidence="8">
        <name>AMP</name>
        <dbReference type="ChEBI" id="CHEBI:456215"/>
    </cofactor>
</comment>
<protein>
    <recommendedName>
        <fullName evidence="3">Electron transfer flavoprotein subunit beta</fullName>
    </recommendedName>
    <alternativeName>
        <fullName evidence="7">Electron transfer flavoprotein small subunit</fullName>
    </alternativeName>
</protein>
<organism evidence="10 11">
    <name type="scientific">Desulfofundulus australicus DSM 11792</name>
    <dbReference type="NCBI Taxonomy" id="1121425"/>
    <lineage>
        <taxon>Bacteria</taxon>
        <taxon>Bacillati</taxon>
        <taxon>Bacillota</taxon>
        <taxon>Clostridia</taxon>
        <taxon>Eubacteriales</taxon>
        <taxon>Peptococcaceae</taxon>
        <taxon>Desulfofundulus</taxon>
    </lineage>
</organism>
<feature type="domain" description="Electron transfer flavoprotein alpha/beta-subunit N-terminal" evidence="9">
    <location>
        <begin position="22"/>
        <end position="210"/>
    </location>
</feature>
<dbReference type="EMBL" id="FQUW01000007">
    <property type="protein sequence ID" value="SHE61307.1"/>
    <property type="molecule type" value="Genomic_DNA"/>
</dbReference>
<name>A0A1M4UXE2_9FIRM</name>
<keyword evidence="4" id="KW-0813">Transport</keyword>
<accession>A0A1M4UXE2</accession>
<gene>
    <name evidence="10" type="ORF">SAMN02745218_00592</name>
</gene>
<dbReference type="SUPFAM" id="SSF52402">
    <property type="entry name" value="Adenine nucleotide alpha hydrolases-like"/>
    <property type="match status" value="1"/>
</dbReference>
<evidence type="ECO:0000313" key="10">
    <source>
        <dbReference type="EMBL" id="SHE61307.1"/>
    </source>
</evidence>
<dbReference type="InterPro" id="IPR000049">
    <property type="entry name" value="ET-Flavoprotein_bsu_CS"/>
</dbReference>
<reference evidence="11" key="1">
    <citation type="submission" date="2016-11" db="EMBL/GenBank/DDBJ databases">
        <authorList>
            <person name="Varghese N."/>
            <person name="Submissions S."/>
        </authorList>
    </citation>
    <scope>NUCLEOTIDE SEQUENCE [LARGE SCALE GENOMIC DNA]</scope>
    <source>
        <strain evidence="11">DSM 11792</strain>
    </source>
</reference>
<keyword evidence="11" id="KW-1185">Reference proteome</keyword>